<gene>
    <name evidence="8" type="ORF">NKR19_g9779</name>
</gene>
<dbReference type="Pfam" id="PF02902">
    <property type="entry name" value="Peptidase_C48"/>
    <property type="match status" value="1"/>
</dbReference>
<evidence type="ECO:0000256" key="5">
    <source>
        <dbReference type="SAM" id="Coils"/>
    </source>
</evidence>
<organism evidence="8 9">
    <name type="scientific">Coniochaeta hoffmannii</name>
    <dbReference type="NCBI Taxonomy" id="91930"/>
    <lineage>
        <taxon>Eukaryota</taxon>
        <taxon>Fungi</taxon>
        <taxon>Dikarya</taxon>
        <taxon>Ascomycota</taxon>
        <taxon>Pezizomycotina</taxon>
        <taxon>Sordariomycetes</taxon>
        <taxon>Sordariomycetidae</taxon>
        <taxon>Coniochaetales</taxon>
        <taxon>Coniochaetaceae</taxon>
        <taxon>Coniochaeta</taxon>
    </lineage>
</organism>
<dbReference type="InterPro" id="IPR038765">
    <property type="entry name" value="Papain-like_cys_pep_sf"/>
</dbReference>
<feature type="compositionally biased region" description="Basic and acidic residues" evidence="6">
    <location>
        <begin position="930"/>
        <end position="947"/>
    </location>
</feature>
<feature type="region of interest" description="Disordered" evidence="6">
    <location>
        <begin position="970"/>
        <end position="991"/>
    </location>
</feature>
<dbReference type="InterPro" id="IPR003653">
    <property type="entry name" value="Peptidase_C48_C"/>
</dbReference>
<keyword evidence="9" id="KW-1185">Reference proteome</keyword>
<feature type="region of interest" description="Disordered" evidence="6">
    <location>
        <begin position="930"/>
        <end position="953"/>
    </location>
</feature>
<dbReference type="SUPFAM" id="SSF54001">
    <property type="entry name" value="Cysteine proteinases"/>
    <property type="match status" value="1"/>
</dbReference>
<evidence type="ECO:0000256" key="1">
    <source>
        <dbReference type="ARBA" id="ARBA00005234"/>
    </source>
</evidence>
<dbReference type="EMBL" id="JANBVN010000257">
    <property type="protein sequence ID" value="KAJ9130736.1"/>
    <property type="molecule type" value="Genomic_DNA"/>
</dbReference>
<evidence type="ECO:0000256" key="6">
    <source>
        <dbReference type="SAM" id="MobiDB-lite"/>
    </source>
</evidence>
<evidence type="ECO:0000259" key="7">
    <source>
        <dbReference type="PROSITE" id="PS50600"/>
    </source>
</evidence>
<evidence type="ECO:0000256" key="3">
    <source>
        <dbReference type="ARBA" id="ARBA00022801"/>
    </source>
</evidence>
<feature type="region of interest" description="Disordered" evidence="6">
    <location>
        <begin position="1"/>
        <end position="124"/>
    </location>
</feature>
<feature type="domain" description="Ubiquitin-like protease family profile" evidence="7">
    <location>
        <begin position="1335"/>
        <end position="1506"/>
    </location>
</feature>
<comment type="similarity">
    <text evidence="1">Belongs to the peptidase C48 family.</text>
</comment>
<keyword evidence="2" id="KW-0645">Protease</keyword>
<feature type="region of interest" description="Disordered" evidence="6">
    <location>
        <begin position="889"/>
        <end position="914"/>
    </location>
</feature>
<dbReference type="GO" id="GO:0006508">
    <property type="term" value="P:proteolysis"/>
    <property type="evidence" value="ECO:0007669"/>
    <property type="project" value="UniProtKB-KW"/>
</dbReference>
<proteinExistence type="inferred from homology"/>
<feature type="region of interest" description="Disordered" evidence="6">
    <location>
        <begin position="1236"/>
        <end position="1258"/>
    </location>
</feature>
<dbReference type="GO" id="GO:0016926">
    <property type="term" value="P:protein desumoylation"/>
    <property type="evidence" value="ECO:0007669"/>
    <property type="project" value="TreeGrafter"/>
</dbReference>
<protein>
    <submittedName>
        <fullName evidence="8">Cysteine proteinase</fullName>
    </submittedName>
</protein>
<feature type="compositionally biased region" description="Basic and acidic residues" evidence="6">
    <location>
        <begin position="979"/>
        <end position="991"/>
    </location>
</feature>
<keyword evidence="5" id="KW-0175">Coiled coil</keyword>
<feature type="coiled-coil region" evidence="5">
    <location>
        <begin position="459"/>
        <end position="494"/>
    </location>
</feature>
<evidence type="ECO:0000313" key="8">
    <source>
        <dbReference type="EMBL" id="KAJ9130736.1"/>
    </source>
</evidence>
<dbReference type="PANTHER" id="PTHR12606">
    <property type="entry name" value="SENTRIN/SUMO-SPECIFIC PROTEASE"/>
    <property type="match status" value="1"/>
</dbReference>
<feature type="region of interest" description="Disordered" evidence="6">
    <location>
        <begin position="187"/>
        <end position="225"/>
    </location>
</feature>
<feature type="region of interest" description="Disordered" evidence="6">
    <location>
        <begin position="1145"/>
        <end position="1175"/>
    </location>
</feature>
<dbReference type="GO" id="GO:0016929">
    <property type="term" value="F:deSUMOylase activity"/>
    <property type="evidence" value="ECO:0007669"/>
    <property type="project" value="TreeGrafter"/>
</dbReference>
<dbReference type="GO" id="GO:0005634">
    <property type="term" value="C:nucleus"/>
    <property type="evidence" value="ECO:0007669"/>
    <property type="project" value="TreeGrafter"/>
</dbReference>
<feature type="compositionally biased region" description="Polar residues" evidence="6">
    <location>
        <begin position="21"/>
        <end position="48"/>
    </location>
</feature>
<dbReference type="Proteomes" id="UP001174691">
    <property type="component" value="Unassembled WGS sequence"/>
</dbReference>
<accession>A0AA38R2S7</accession>
<comment type="caution">
    <text evidence="8">The sequence shown here is derived from an EMBL/GenBank/DDBJ whole genome shotgun (WGS) entry which is preliminary data.</text>
</comment>
<feature type="compositionally biased region" description="Low complexity" evidence="6">
    <location>
        <begin position="213"/>
        <end position="225"/>
    </location>
</feature>
<dbReference type="PANTHER" id="PTHR12606:SF141">
    <property type="entry name" value="GH15225P-RELATED"/>
    <property type="match status" value="1"/>
</dbReference>
<feature type="compositionally biased region" description="Basic and acidic residues" evidence="6">
    <location>
        <begin position="724"/>
        <end position="741"/>
    </location>
</feature>
<dbReference type="PROSITE" id="PS50600">
    <property type="entry name" value="ULP_PROTEASE"/>
    <property type="match status" value="1"/>
</dbReference>
<keyword evidence="3" id="KW-0378">Hydrolase</keyword>
<evidence type="ECO:0000256" key="2">
    <source>
        <dbReference type="ARBA" id="ARBA00022670"/>
    </source>
</evidence>
<sequence>MSQRAATPRRTTRNSRGLRETTPTDGRSPRESSVTSDDDLQLTSTPLRRSQRLRKSSVTSDDGNRPAPTPARRTRTSRESSVASDDDDRSAPTIRNFQRAQAVPVLTPIKEESPTPTPARFKTPAFDESLTPFAARFNTPYAGGLESTFAAAEIESPAIEQTPTQTSADGVPEPSPVHIANVEQRIAQPSPTETALAEQSATTATRSPTALVASPTTASTNPAARASPTAVVASLTAPALSTRERLNPRIVSSLAPWENDRSPAPLHKVGLGFTLQPVSPLQYYFGITDDELQDLIRKDQCDEPEVDEPDRAWIQVRRERTKARRQYKLQRRYDQLRRTFKLPEYFSEQTHSIITGEDPGQYTETYGSFKHEEGHAFGARLLQAIKDDHERRGCECPLPQVYQSRAEAEAGQGTFRFFRFQVPGSFNIWVFMRKDDWHWHCTCDNKALSDFALWVRKHKAEKRAQIDSAEQLLREEREETAKRLSRKRKAQDDEAELVEPVATRLVDGPLLRGAAAVRRKTAHLKSTRLVRSVRAAGVSLASQTVQSMGGVFSTAAIIMGTSVKHFLSKVGAQLSTVWNTKQAQTAIERRTQDENGHLVVKRLKSQHYVPVTTAKDQAAWDAAKQSAVPSPFDEYAWFEWTDDPKKYVGEWYLKRFKILGDNVYRELVSGKYHFDVSEDAIREHNRRTYYQVKAGLMKRDQEYDVELSLRLHRHAMDRNRVDDVENPTDVKHNRAGDEPAHAKGKYKLPKYHMDRIRISWEEGSAAVSQMIEGLYYDKNLIPRLKEKFGPKPPKDLSKFTSKDFAEQARKARNYMVRFLQDEPALDDGMKLAITRFIADMDAIHKLDIPYSLVEFPGKADEKVLPGSWPLDLLEDVPIEGLYIRPIHELQAPERQSPNGTGESPRGDLAPFVGDLPPAVPWVPSRSILKDPSEVPLKRHPMPGDKPKLPTGPTIRFSEELRSFRSPRHRPYRLTVPEPEDAKGKKVDEKKGPRALKEKKLTEKKGAVVRKEKNAIEKKEPDVPRETKKLWNMYLTDVFSGHVKRPRQLFNQQPPLGRPEDQTMDEAGISKMENHITGEEYLEAPPPTKYEKFLQRTREEIFEGGWNIGPTRKKPPPFFDDTVPRYFARVQESHNGGMVDKLSPSKVVQRDTKKSPYRPIRAAQLGSPPPPSPKKSIEQIMAERDLVLNDRSGDLFPDADLQIATKKLEDLNIARQVREEEQAAAERARAELARLKEEERRRREAEERRKAEEERRRREEQERRAAEQARRRQEVEAARLREEERRVEEEHRRMALGLRRPTRAIITRLNDPWASRVAGIRGSQEGQPLATTPDGTALTKRDFLEKLLPETAWLNDNIIIGAIQHIGDLVNEKAGGTKENPKCATFTSYFYPRLESAGPTGVARLMRRAGVRKDNFKNIQSILIPICSGAHWTLAVVLPQKGAVLHMDSLRGGRGHPAVTNKIMEWVKVTLGEDFVPSEWSAINIDGPMQTNGYDCGVFTITNGLCMALGLNPKESYAPSQLTTARTMLAAILLNGGFKGQFDLAGV</sequence>
<feature type="compositionally biased region" description="Polar residues" evidence="6">
    <location>
        <begin position="187"/>
        <end position="208"/>
    </location>
</feature>
<dbReference type="Gene3D" id="3.40.395.10">
    <property type="entry name" value="Adenoviral Proteinase, Chain A"/>
    <property type="match status" value="1"/>
</dbReference>
<evidence type="ECO:0000313" key="9">
    <source>
        <dbReference type="Proteomes" id="UP001174691"/>
    </source>
</evidence>
<keyword evidence="4" id="KW-0788">Thiol protease</keyword>
<reference evidence="8" key="1">
    <citation type="submission" date="2022-07" db="EMBL/GenBank/DDBJ databases">
        <title>Fungi with potential for degradation of polypropylene.</title>
        <authorList>
            <person name="Gostincar C."/>
        </authorList>
    </citation>
    <scope>NUCLEOTIDE SEQUENCE</scope>
    <source>
        <strain evidence="8">EXF-13287</strain>
    </source>
</reference>
<feature type="region of interest" description="Disordered" evidence="6">
    <location>
        <begin position="724"/>
        <end position="743"/>
    </location>
</feature>
<name>A0AA38R2S7_9PEZI</name>
<evidence type="ECO:0000256" key="4">
    <source>
        <dbReference type="ARBA" id="ARBA00022807"/>
    </source>
</evidence>